<keyword evidence="2" id="KW-0560">Oxidoreductase</keyword>
<dbReference type="Gene3D" id="3.90.1170.50">
    <property type="entry name" value="Aldehyde oxidase/xanthine dehydrogenase, a/b hammerhead"/>
    <property type="match status" value="1"/>
</dbReference>
<dbReference type="SMART" id="SM01008">
    <property type="entry name" value="Ald_Xan_dh_C"/>
    <property type="match status" value="1"/>
</dbReference>
<dbReference type="Gene3D" id="3.30.365.10">
    <property type="entry name" value="Aldehyde oxidase/xanthine dehydrogenase, molybdopterin binding domain"/>
    <property type="match status" value="4"/>
</dbReference>
<accession>A0A4R6JZC8</accession>
<dbReference type="AlphaFoldDB" id="A0A4R6JZC8"/>
<dbReference type="GO" id="GO:0016491">
    <property type="term" value="F:oxidoreductase activity"/>
    <property type="evidence" value="ECO:0007669"/>
    <property type="project" value="UniProtKB-KW"/>
</dbReference>
<keyword evidence="5" id="KW-1185">Reference proteome</keyword>
<dbReference type="InterPro" id="IPR000674">
    <property type="entry name" value="Ald_Oxase/Xan_DH_a/b"/>
</dbReference>
<dbReference type="InterPro" id="IPR016208">
    <property type="entry name" value="Ald_Oxase/xanthine_DH-like"/>
</dbReference>
<organism evidence="4 5">
    <name type="scientific">Paractinoplanes brasiliensis</name>
    <dbReference type="NCBI Taxonomy" id="52695"/>
    <lineage>
        <taxon>Bacteria</taxon>
        <taxon>Bacillati</taxon>
        <taxon>Actinomycetota</taxon>
        <taxon>Actinomycetes</taxon>
        <taxon>Micromonosporales</taxon>
        <taxon>Micromonosporaceae</taxon>
        <taxon>Paractinoplanes</taxon>
    </lineage>
</organism>
<evidence type="ECO:0000313" key="4">
    <source>
        <dbReference type="EMBL" id="TDO41262.1"/>
    </source>
</evidence>
<proteinExistence type="predicted"/>
<reference evidence="4 5" key="1">
    <citation type="submission" date="2019-03" db="EMBL/GenBank/DDBJ databases">
        <title>Sequencing the genomes of 1000 actinobacteria strains.</title>
        <authorList>
            <person name="Klenk H.-P."/>
        </authorList>
    </citation>
    <scope>NUCLEOTIDE SEQUENCE [LARGE SCALE GENOMIC DNA]</scope>
    <source>
        <strain evidence="4 5">DSM 43805</strain>
    </source>
</reference>
<dbReference type="Proteomes" id="UP000294901">
    <property type="component" value="Unassembled WGS sequence"/>
</dbReference>
<feature type="domain" description="Aldehyde oxidase/xanthine dehydrogenase a/b hammerhead" evidence="3">
    <location>
        <begin position="20"/>
        <end position="135"/>
    </location>
</feature>
<sequence length="745" mass="79189">MAVSPVGREIDRVDGRKKVTGQATYAADHKFENLAYAYVVTSTVPRGRIKEMDISAALGAPGVLDVYNPDKANNRNLGLTMPSMTPPLGHVENYPPLEDWEIRYRGQAIAVVVAETFEQARDAAGLITTTYETTPARLSMEDNSPGVPASIPGFPPFSFTKLAPGVASIDAALAASEVVIESSFHQPVQHHVAMEPHAAVVTWEGKERVTIYTGSQSPVAAQLLLAGRLGLPPANTRIVCTYTGGGFGSRVMSWNDAILAAGAARKLGRPVKLVMAREQVFTMVGHRGHVNQTVKLGASRSGVLTVVSHDCDAERPAVGGWPLLPAREVSDSLYKTPNLHVAQRFVELDMPPTWAMRGPNEAPGAFAIETAMDELAVATGVDPVELRLRNYATVGPEDGRPWSSKHLDECYRVGARRFGWSARRAKPRSRVEGEWLVGMGMATAIYPVARQAASARVELLRDDTAAVASGTSDMGTGSLTVLAIVGADSLGIPVRKVTPSVGDSALPPGATAAASGATQSTVPAIQDAAAAVIEELKKLAVSESKSPWHGADPKSLTYRDGKLSGGGRSMTFGRLLSTVGRSSVQATVNVQHDPEIVGRYSWHSFGAHFCEVRVNRFTGEPRVARWTTVVDVGRVVNAQTARSQLIGGVIWGIGHGLLEENRLEVATGRLAASNMADYMVPVNADIPEIDVHWLDRPDPQIGGLGARGLGELGTVGAAAAIGNAVFNATGIRVHETPITLDKLLQ</sequence>
<dbReference type="OrthoDB" id="8428274at2"/>
<dbReference type="Pfam" id="PF20256">
    <property type="entry name" value="MoCoBD_2"/>
    <property type="match status" value="1"/>
</dbReference>
<evidence type="ECO:0000313" key="5">
    <source>
        <dbReference type="Proteomes" id="UP000294901"/>
    </source>
</evidence>
<evidence type="ECO:0000256" key="1">
    <source>
        <dbReference type="ARBA" id="ARBA00022505"/>
    </source>
</evidence>
<evidence type="ECO:0000259" key="3">
    <source>
        <dbReference type="SMART" id="SM01008"/>
    </source>
</evidence>
<keyword evidence="1" id="KW-0500">Molybdenum</keyword>
<dbReference type="EMBL" id="SNWR01000001">
    <property type="protein sequence ID" value="TDO41262.1"/>
    <property type="molecule type" value="Genomic_DNA"/>
</dbReference>
<dbReference type="InterPro" id="IPR046867">
    <property type="entry name" value="AldOxase/xan_DH_MoCoBD2"/>
</dbReference>
<dbReference type="InterPro" id="IPR008274">
    <property type="entry name" value="AldOxase/xan_DH_MoCoBD1"/>
</dbReference>
<dbReference type="GO" id="GO:0005506">
    <property type="term" value="F:iron ion binding"/>
    <property type="evidence" value="ECO:0007669"/>
    <property type="project" value="InterPro"/>
</dbReference>
<dbReference type="SUPFAM" id="SSF54665">
    <property type="entry name" value="CO dehydrogenase molybdoprotein N-domain-like"/>
    <property type="match status" value="1"/>
</dbReference>
<dbReference type="PANTHER" id="PTHR11908">
    <property type="entry name" value="XANTHINE DEHYDROGENASE"/>
    <property type="match status" value="1"/>
</dbReference>
<gene>
    <name evidence="4" type="ORF">C8E87_4992</name>
</gene>
<dbReference type="Pfam" id="PF02738">
    <property type="entry name" value="MoCoBD_1"/>
    <property type="match status" value="1"/>
</dbReference>
<name>A0A4R6JZC8_9ACTN</name>
<dbReference type="Pfam" id="PF01315">
    <property type="entry name" value="Ald_Xan_dh_C"/>
    <property type="match status" value="1"/>
</dbReference>
<dbReference type="PANTHER" id="PTHR11908:SF132">
    <property type="entry name" value="ALDEHYDE OXIDASE 1-RELATED"/>
    <property type="match status" value="1"/>
</dbReference>
<dbReference type="InterPro" id="IPR037165">
    <property type="entry name" value="AldOxase/xan_DH_Mopterin-bd_sf"/>
</dbReference>
<dbReference type="SUPFAM" id="SSF56003">
    <property type="entry name" value="Molybdenum cofactor-binding domain"/>
    <property type="match status" value="1"/>
</dbReference>
<dbReference type="InterPro" id="IPR036856">
    <property type="entry name" value="Ald_Oxase/Xan_DH_a/b_sf"/>
</dbReference>
<comment type="caution">
    <text evidence="4">The sequence shown here is derived from an EMBL/GenBank/DDBJ whole genome shotgun (WGS) entry which is preliminary data.</text>
</comment>
<protein>
    <submittedName>
        <fullName evidence="4">Xanthine dehydrogenase YagR molybdenum-binding subunit</fullName>
    </submittedName>
</protein>
<evidence type="ECO:0000256" key="2">
    <source>
        <dbReference type="ARBA" id="ARBA00023002"/>
    </source>
</evidence>
<dbReference type="RefSeq" id="WP_133875306.1">
    <property type="nucleotide sequence ID" value="NZ_BOMD01000030.1"/>
</dbReference>